<dbReference type="InterPro" id="IPR015947">
    <property type="entry name" value="PUA-like_sf"/>
</dbReference>
<keyword evidence="4 10" id="KW-0698">rRNA processing</keyword>
<proteinExistence type="inferred from homology"/>
<dbReference type="Pfam" id="PF04452">
    <property type="entry name" value="Methyltrans_RNA"/>
    <property type="match status" value="1"/>
</dbReference>
<dbReference type="Gene3D" id="2.40.240.20">
    <property type="entry name" value="Hypothetical PUA domain-like, domain 1"/>
    <property type="match status" value="1"/>
</dbReference>
<evidence type="ECO:0000259" key="12">
    <source>
        <dbReference type="Pfam" id="PF20260"/>
    </source>
</evidence>
<dbReference type="NCBIfam" id="NF008702">
    <property type="entry name" value="PRK11713.6-1"/>
    <property type="match status" value="1"/>
</dbReference>
<dbReference type="PIRSF" id="PIRSF015601">
    <property type="entry name" value="MTase_slr0722"/>
    <property type="match status" value="1"/>
</dbReference>
<evidence type="ECO:0000259" key="11">
    <source>
        <dbReference type="Pfam" id="PF04452"/>
    </source>
</evidence>
<feature type="domain" description="Ribosomal RNA small subunit methyltransferase E methyltransferase" evidence="11">
    <location>
        <begin position="72"/>
        <end position="230"/>
    </location>
</feature>
<dbReference type="InterPro" id="IPR046887">
    <property type="entry name" value="RsmE_PUA-like"/>
</dbReference>
<dbReference type="GO" id="GO:0070042">
    <property type="term" value="F:rRNA (uridine-N3-)-methyltransferase activity"/>
    <property type="evidence" value="ECO:0007669"/>
    <property type="project" value="TreeGrafter"/>
</dbReference>
<protein>
    <recommendedName>
        <fullName evidence="10">Ribosomal RNA small subunit methyltransferase E</fullName>
        <ecNumber evidence="10">2.1.1.193</ecNumber>
    </recommendedName>
</protein>
<keyword evidence="14" id="KW-1185">Reference proteome</keyword>
<dbReference type="InterPro" id="IPR029028">
    <property type="entry name" value="Alpha/beta_knot_MTases"/>
</dbReference>
<evidence type="ECO:0000313" key="13">
    <source>
        <dbReference type="EMBL" id="GGW22152.1"/>
    </source>
</evidence>
<evidence type="ECO:0000256" key="6">
    <source>
        <dbReference type="ARBA" id="ARBA00022679"/>
    </source>
</evidence>
<gene>
    <name evidence="13" type="ORF">GCM10007383_01670</name>
</gene>
<evidence type="ECO:0000256" key="3">
    <source>
        <dbReference type="ARBA" id="ARBA00022490"/>
    </source>
</evidence>
<dbReference type="RefSeq" id="WP_026815163.1">
    <property type="nucleotide sequence ID" value="NZ_BMWP01000001.1"/>
</dbReference>
<sequence>MQLFYHPDLDDTTIDFSFPPEESRHISKVLRKKPGDILHITNGKGIIFEAEISSANHKKCEAKISSKTTSPEKPYRLHMAVAPTKLNDRYEWFLEKATEIGVHEITPVICDHSERKVIKKERMEKVLQSAMKQSLQTHLPRLNDAIPLNEFLEKTHSGELFIAHCEVDQVKKELYHTLSPKEATTILIGPEGDFSPSEIDLALRKGFNPIALGETRLRTETAAVVACTTVAMINL</sequence>
<dbReference type="PANTHER" id="PTHR30027:SF3">
    <property type="entry name" value="16S RRNA (URACIL(1498)-N(3))-METHYLTRANSFERASE"/>
    <property type="match status" value="1"/>
</dbReference>
<dbReference type="InterPro" id="IPR006700">
    <property type="entry name" value="RsmE"/>
</dbReference>
<name>A0A918ILR9_9FLAO</name>
<reference evidence="13" key="2">
    <citation type="submission" date="2020-09" db="EMBL/GenBank/DDBJ databases">
        <authorList>
            <person name="Sun Q."/>
            <person name="Kim S."/>
        </authorList>
    </citation>
    <scope>NUCLEOTIDE SEQUENCE</scope>
    <source>
        <strain evidence="13">KCTC 12113</strain>
    </source>
</reference>
<comment type="similarity">
    <text evidence="2 10">Belongs to the RNA methyltransferase RsmE family.</text>
</comment>
<dbReference type="Pfam" id="PF20260">
    <property type="entry name" value="PUA_4"/>
    <property type="match status" value="1"/>
</dbReference>
<evidence type="ECO:0000256" key="2">
    <source>
        <dbReference type="ARBA" id="ARBA00005528"/>
    </source>
</evidence>
<evidence type="ECO:0000256" key="10">
    <source>
        <dbReference type="PIRNR" id="PIRNR015601"/>
    </source>
</evidence>
<dbReference type="CDD" id="cd18084">
    <property type="entry name" value="RsmE-like"/>
    <property type="match status" value="1"/>
</dbReference>
<dbReference type="GO" id="GO:0005737">
    <property type="term" value="C:cytoplasm"/>
    <property type="evidence" value="ECO:0007669"/>
    <property type="project" value="UniProtKB-SubCell"/>
</dbReference>
<evidence type="ECO:0000256" key="9">
    <source>
        <dbReference type="ARBA" id="ARBA00047944"/>
    </source>
</evidence>
<dbReference type="InterPro" id="IPR046886">
    <property type="entry name" value="RsmE_MTase_dom"/>
</dbReference>
<dbReference type="NCBIfam" id="TIGR00046">
    <property type="entry name" value="RsmE family RNA methyltransferase"/>
    <property type="match status" value="1"/>
</dbReference>
<dbReference type="SUPFAM" id="SSF88697">
    <property type="entry name" value="PUA domain-like"/>
    <property type="match status" value="1"/>
</dbReference>
<organism evidence="13 14">
    <name type="scientific">Arenibacter certesii</name>
    <dbReference type="NCBI Taxonomy" id="228955"/>
    <lineage>
        <taxon>Bacteria</taxon>
        <taxon>Pseudomonadati</taxon>
        <taxon>Bacteroidota</taxon>
        <taxon>Flavobacteriia</taxon>
        <taxon>Flavobacteriales</taxon>
        <taxon>Flavobacteriaceae</taxon>
        <taxon>Arenibacter</taxon>
    </lineage>
</organism>
<dbReference type="Gene3D" id="3.40.1280.10">
    <property type="match status" value="1"/>
</dbReference>
<dbReference type="GO" id="GO:0070475">
    <property type="term" value="P:rRNA base methylation"/>
    <property type="evidence" value="ECO:0007669"/>
    <property type="project" value="TreeGrafter"/>
</dbReference>
<dbReference type="EMBL" id="BMWP01000001">
    <property type="protein sequence ID" value="GGW22152.1"/>
    <property type="molecule type" value="Genomic_DNA"/>
</dbReference>
<dbReference type="Proteomes" id="UP000634668">
    <property type="component" value="Unassembled WGS sequence"/>
</dbReference>
<keyword evidence="6 10" id="KW-0808">Transferase</keyword>
<evidence type="ECO:0000256" key="7">
    <source>
        <dbReference type="ARBA" id="ARBA00022691"/>
    </source>
</evidence>
<evidence type="ECO:0000256" key="4">
    <source>
        <dbReference type="ARBA" id="ARBA00022552"/>
    </source>
</evidence>
<dbReference type="SUPFAM" id="SSF75217">
    <property type="entry name" value="alpha/beta knot"/>
    <property type="match status" value="1"/>
</dbReference>
<comment type="function">
    <text evidence="8 10">Specifically methylates the N3 position of the uracil ring of uridine 1498 (m3U1498) in 16S rRNA. Acts on the fully assembled 30S ribosomal subunit.</text>
</comment>
<evidence type="ECO:0000256" key="5">
    <source>
        <dbReference type="ARBA" id="ARBA00022603"/>
    </source>
</evidence>
<dbReference type="EC" id="2.1.1.193" evidence="10"/>
<evidence type="ECO:0000313" key="14">
    <source>
        <dbReference type="Proteomes" id="UP000634668"/>
    </source>
</evidence>
<evidence type="ECO:0000256" key="8">
    <source>
        <dbReference type="ARBA" id="ARBA00025699"/>
    </source>
</evidence>
<comment type="subcellular location">
    <subcellularLocation>
        <location evidence="1 10">Cytoplasm</location>
    </subcellularLocation>
</comment>
<dbReference type="PANTHER" id="PTHR30027">
    <property type="entry name" value="RIBOSOMAL RNA SMALL SUBUNIT METHYLTRANSFERASE E"/>
    <property type="match status" value="1"/>
</dbReference>
<keyword evidence="5 10" id="KW-0489">Methyltransferase</keyword>
<dbReference type="InterPro" id="IPR029026">
    <property type="entry name" value="tRNA_m1G_MTases_N"/>
</dbReference>
<keyword evidence="3 10" id="KW-0963">Cytoplasm</keyword>
<comment type="catalytic activity">
    <reaction evidence="9 10">
        <text>uridine(1498) in 16S rRNA + S-adenosyl-L-methionine = N(3)-methyluridine(1498) in 16S rRNA + S-adenosyl-L-homocysteine + H(+)</text>
        <dbReference type="Rhea" id="RHEA:42920"/>
        <dbReference type="Rhea" id="RHEA-COMP:10283"/>
        <dbReference type="Rhea" id="RHEA-COMP:10284"/>
        <dbReference type="ChEBI" id="CHEBI:15378"/>
        <dbReference type="ChEBI" id="CHEBI:57856"/>
        <dbReference type="ChEBI" id="CHEBI:59789"/>
        <dbReference type="ChEBI" id="CHEBI:65315"/>
        <dbReference type="ChEBI" id="CHEBI:74502"/>
        <dbReference type="EC" id="2.1.1.193"/>
    </reaction>
</comment>
<keyword evidence="7 10" id="KW-0949">S-adenosyl-L-methionine</keyword>
<comment type="caution">
    <text evidence="13">The sequence shown here is derived from an EMBL/GenBank/DDBJ whole genome shotgun (WGS) entry which is preliminary data.</text>
</comment>
<dbReference type="AlphaFoldDB" id="A0A918ILR9"/>
<accession>A0A918ILR9</accession>
<evidence type="ECO:0000256" key="1">
    <source>
        <dbReference type="ARBA" id="ARBA00004496"/>
    </source>
</evidence>
<feature type="domain" description="Ribosomal RNA small subunit methyltransferase E PUA-like" evidence="12">
    <location>
        <begin position="20"/>
        <end position="64"/>
    </location>
</feature>
<reference evidence="13" key="1">
    <citation type="journal article" date="2014" name="Int. J. Syst. Evol. Microbiol.">
        <title>Complete genome sequence of Corynebacterium casei LMG S-19264T (=DSM 44701T), isolated from a smear-ripened cheese.</title>
        <authorList>
            <consortium name="US DOE Joint Genome Institute (JGI-PGF)"/>
            <person name="Walter F."/>
            <person name="Albersmeier A."/>
            <person name="Kalinowski J."/>
            <person name="Ruckert C."/>
        </authorList>
    </citation>
    <scope>NUCLEOTIDE SEQUENCE</scope>
    <source>
        <strain evidence="13">KCTC 12113</strain>
    </source>
</reference>